<comment type="caution">
    <text evidence="1">The sequence shown here is derived from an EMBL/GenBank/DDBJ whole genome shotgun (WGS) entry which is preliminary data.</text>
</comment>
<organism evidence="1 2">
    <name type="scientific">Paenibacillus tyrfis</name>
    <dbReference type="NCBI Taxonomy" id="1501230"/>
    <lineage>
        <taxon>Bacteria</taxon>
        <taxon>Bacillati</taxon>
        <taxon>Bacillota</taxon>
        <taxon>Bacilli</taxon>
        <taxon>Bacillales</taxon>
        <taxon>Paenibacillaceae</taxon>
        <taxon>Paenibacillus</taxon>
    </lineage>
</organism>
<gene>
    <name evidence="1" type="ORF">ET33_33595</name>
</gene>
<dbReference type="AlphaFoldDB" id="A0A081NTK6"/>
<dbReference type="RefSeq" id="WP_036693469.1">
    <property type="nucleotide sequence ID" value="NZ_JNVM01000062.1"/>
</dbReference>
<sequence length="114" mass="13220">MNNHILLWEKYNCDKGNPTVLAKVKWFPPDIKNRACWPRGTEFSLPVKFEILNQDEAWSLVLKVLEPAYHDNREVIVQIKFLIDDAPHHVLVSGNKFLFFDKSAEGVVITPDEM</sequence>
<proteinExistence type="predicted"/>
<keyword evidence="2" id="KW-1185">Reference proteome</keyword>
<reference evidence="1 2" key="1">
    <citation type="submission" date="2014-06" db="EMBL/GenBank/DDBJ databases">
        <title>Draft genome sequence of Paenibacillus sp. MSt1.</title>
        <authorList>
            <person name="Aw Y.K."/>
            <person name="Ong K.S."/>
            <person name="Gan H.M."/>
            <person name="Lee S.M."/>
        </authorList>
    </citation>
    <scope>NUCLEOTIDE SEQUENCE [LARGE SCALE GENOMIC DNA]</scope>
    <source>
        <strain evidence="1 2">MSt1</strain>
    </source>
</reference>
<evidence type="ECO:0000313" key="1">
    <source>
        <dbReference type="EMBL" id="KEQ21779.1"/>
    </source>
</evidence>
<name>A0A081NTK6_9BACL</name>
<evidence type="ECO:0000313" key="2">
    <source>
        <dbReference type="Proteomes" id="UP000028123"/>
    </source>
</evidence>
<dbReference type="OrthoDB" id="2654309at2"/>
<dbReference type="EMBL" id="JNVM01000062">
    <property type="protein sequence ID" value="KEQ21779.1"/>
    <property type="molecule type" value="Genomic_DNA"/>
</dbReference>
<accession>A0A081NTK6</accession>
<dbReference type="Proteomes" id="UP000028123">
    <property type="component" value="Unassembled WGS sequence"/>
</dbReference>
<protein>
    <submittedName>
        <fullName evidence="1">Uncharacterized protein</fullName>
    </submittedName>
</protein>